<comment type="caution">
    <text evidence="2">The sequence shown here is derived from an EMBL/GenBank/DDBJ whole genome shotgun (WGS) entry which is preliminary data.</text>
</comment>
<feature type="compositionally biased region" description="Low complexity" evidence="1">
    <location>
        <begin position="104"/>
        <end position="118"/>
    </location>
</feature>
<dbReference type="Proteomes" id="UP000284842">
    <property type="component" value="Unassembled WGS sequence"/>
</dbReference>
<evidence type="ECO:0000256" key="1">
    <source>
        <dbReference type="SAM" id="MobiDB-lite"/>
    </source>
</evidence>
<gene>
    <name evidence="2" type="ORF">CVT24_007501</name>
</gene>
<feature type="compositionally biased region" description="Polar residues" evidence="1">
    <location>
        <begin position="24"/>
        <end position="41"/>
    </location>
</feature>
<protein>
    <submittedName>
        <fullName evidence="2">Uncharacterized protein</fullName>
    </submittedName>
</protein>
<evidence type="ECO:0000313" key="2">
    <source>
        <dbReference type="EMBL" id="PPQ75308.1"/>
    </source>
</evidence>
<proteinExistence type="predicted"/>
<organism evidence="2 3">
    <name type="scientific">Panaeolus cyanescens</name>
    <dbReference type="NCBI Taxonomy" id="181874"/>
    <lineage>
        <taxon>Eukaryota</taxon>
        <taxon>Fungi</taxon>
        <taxon>Dikarya</taxon>
        <taxon>Basidiomycota</taxon>
        <taxon>Agaricomycotina</taxon>
        <taxon>Agaricomycetes</taxon>
        <taxon>Agaricomycetidae</taxon>
        <taxon>Agaricales</taxon>
        <taxon>Agaricineae</taxon>
        <taxon>Galeropsidaceae</taxon>
        <taxon>Panaeolus</taxon>
    </lineage>
</organism>
<dbReference type="AlphaFoldDB" id="A0A409W9X7"/>
<keyword evidence="3" id="KW-1185">Reference proteome</keyword>
<name>A0A409W9X7_9AGAR</name>
<evidence type="ECO:0000313" key="3">
    <source>
        <dbReference type="Proteomes" id="UP000284842"/>
    </source>
</evidence>
<reference evidence="2 3" key="1">
    <citation type="journal article" date="2018" name="Evol. Lett.">
        <title>Horizontal gene cluster transfer increased hallucinogenic mushroom diversity.</title>
        <authorList>
            <person name="Reynolds H.T."/>
            <person name="Vijayakumar V."/>
            <person name="Gluck-Thaler E."/>
            <person name="Korotkin H.B."/>
            <person name="Matheny P.B."/>
            <person name="Slot J.C."/>
        </authorList>
    </citation>
    <scope>NUCLEOTIDE SEQUENCE [LARGE SCALE GENOMIC DNA]</scope>
    <source>
        <strain evidence="2 3">2629</strain>
    </source>
</reference>
<feature type="region of interest" description="Disordered" evidence="1">
    <location>
        <begin position="103"/>
        <end position="259"/>
    </location>
</feature>
<dbReference type="EMBL" id="NHTK01005684">
    <property type="protein sequence ID" value="PPQ75308.1"/>
    <property type="molecule type" value="Genomic_DNA"/>
</dbReference>
<dbReference type="InParanoid" id="A0A409W9X7"/>
<sequence length="259" mass="28346">MSSRNAAHQHGEEAHNGAYYPLSPTKSDTYTVSNTSTSGTDSFYDHEPTSSPLGLTNLGVYEPGNKGAQQKYIYENLNSFLSPSQQEVEKHLQDAAFGGIYNFQSSSQASQSSQSSRSESQDAEEDYDDNRSEASSPHSKTTARSTRTVSPVLRFETPNGRIAIRPRALHGSPSVRSASGYQSFARAVSEGVQEFQDGSDDETEVEYGGSSQSLDDEDVEQVSQEHEVRSPRSRSKKGLGREDTLLVDEFGNPDEESPQ</sequence>
<feature type="region of interest" description="Disordered" evidence="1">
    <location>
        <begin position="1"/>
        <end position="64"/>
    </location>
</feature>
<feature type="compositionally biased region" description="Polar residues" evidence="1">
    <location>
        <begin position="133"/>
        <end position="149"/>
    </location>
</feature>
<accession>A0A409W9X7</accession>